<dbReference type="InterPro" id="IPR036388">
    <property type="entry name" value="WH-like_DNA-bd_sf"/>
</dbReference>
<dbReference type="Gene3D" id="3.40.190.290">
    <property type="match status" value="1"/>
</dbReference>
<evidence type="ECO:0000313" key="7">
    <source>
        <dbReference type="Proteomes" id="UP000093523"/>
    </source>
</evidence>
<keyword evidence="2" id="KW-0805">Transcription regulation</keyword>
<dbReference type="Proteomes" id="UP000093523">
    <property type="component" value="Unassembled WGS sequence"/>
</dbReference>
<comment type="caution">
    <text evidence="6">The sequence shown here is derived from an EMBL/GenBank/DDBJ whole genome shotgun (WGS) entry which is preliminary data.</text>
</comment>
<name>A0A1B9NZG2_ALILO</name>
<dbReference type="InterPro" id="IPR005119">
    <property type="entry name" value="LysR_subst-bd"/>
</dbReference>
<dbReference type="AlphaFoldDB" id="A0A1B9NZG2"/>
<evidence type="ECO:0000259" key="5">
    <source>
        <dbReference type="PROSITE" id="PS50931"/>
    </source>
</evidence>
<evidence type="ECO:0000256" key="3">
    <source>
        <dbReference type="ARBA" id="ARBA00023125"/>
    </source>
</evidence>
<dbReference type="SUPFAM" id="SSF53850">
    <property type="entry name" value="Periplasmic binding protein-like II"/>
    <property type="match status" value="1"/>
</dbReference>
<dbReference type="GO" id="GO:0043565">
    <property type="term" value="F:sequence-specific DNA binding"/>
    <property type="evidence" value="ECO:0007669"/>
    <property type="project" value="TreeGrafter"/>
</dbReference>
<sequence length="301" mass="33629">MDQLRALKYFTATVEAGNFSAAAKKFDVPASSVSRRIADLEASLGAQLLKRTTRTVSLTEVGLQYYTQVTDLIQQLEQCDRSVKDYQTLPTGTLKISSMVGFGERILAPILDEFSLRYPDILLDVELNDQLSKLDRDDVDIAIRGGFAPDERVVAIHLMDNQFVPAASPSYLAKYGQPKSTKDLPNHKGLYFKTPHGPTPWLSEINGEWQNVSAPSSLITNNGKWLAEKAVQGEGILMMPRWVLQPYFDVNELVELHFDEPLSITQSQILGVYMLYQKLAYATPKVKAAVDFITARIKGQK</sequence>
<gene>
    <name evidence="6" type="ORF">A6E04_12785</name>
</gene>
<dbReference type="InterPro" id="IPR058163">
    <property type="entry name" value="LysR-type_TF_proteobact-type"/>
</dbReference>
<dbReference type="EMBL" id="MAJU01000009">
    <property type="protein sequence ID" value="OCH21408.1"/>
    <property type="molecule type" value="Genomic_DNA"/>
</dbReference>
<dbReference type="PANTHER" id="PTHR30537:SF5">
    <property type="entry name" value="HTH-TYPE TRANSCRIPTIONAL ACTIVATOR TTDR-RELATED"/>
    <property type="match status" value="1"/>
</dbReference>
<reference evidence="6 7" key="1">
    <citation type="submission" date="2016-06" db="EMBL/GenBank/DDBJ databases">
        <authorList>
            <person name="Kjaerup R.B."/>
            <person name="Dalgaard T.S."/>
            <person name="Juul-Madsen H.R."/>
        </authorList>
    </citation>
    <scope>NUCLEOTIDE SEQUENCE [LARGE SCALE GENOMIC DNA]</scope>
    <source>
        <strain evidence="6 7">1S159</strain>
    </source>
</reference>
<evidence type="ECO:0000256" key="4">
    <source>
        <dbReference type="ARBA" id="ARBA00023163"/>
    </source>
</evidence>
<dbReference type="InterPro" id="IPR036390">
    <property type="entry name" value="WH_DNA-bd_sf"/>
</dbReference>
<comment type="similarity">
    <text evidence="1">Belongs to the LysR transcriptional regulatory family.</text>
</comment>
<feature type="domain" description="HTH lysR-type" evidence="5">
    <location>
        <begin position="1"/>
        <end position="59"/>
    </location>
</feature>
<dbReference type="Pfam" id="PF03466">
    <property type="entry name" value="LysR_substrate"/>
    <property type="match status" value="1"/>
</dbReference>
<dbReference type="PANTHER" id="PTHR30537">
    <property type="entry name" value="HTH-TYPE TRANSCRIPTIONAL REGULATOR"/>
    <property type="match status" value="1"/>
</dbReference>
<dbReference type="STRING" id="688.A6E04_12785"/>
<dbReference type="SUPFAM" id="SSF46785">
    <property type="entry name" value="Winged helix' DNA-binding domain"/>
    <property type="match status" value="1"/>
</dbReference>
<accession>A0A1B9NZG2</accession>
<dbReference type="Pfam" id="PF00126">
    <property type="entry name" value="HTH_1"/>
    <property type="match status" value="1"/>
</dbReference>
<keyword evidence="3" id="KW-0238">DNA-binding</keyword>
<keyword evidence="4" id="KW-0804">Transcription</keyword>
<dbReference type="RefSeq" id="WP_065611256.1">
    <property type="nucleotide sequence ID" value="NZ_CAWMPN010000009.1"/>
</dbReference>
<proteinExistence type="inferred from homology"/>
<dbReference type="GO" id="GO:0003700">
    <property type="term" value="F:DNA-binding transcription factor activity"/>
    <property type="evidence" value="ECO:0007669"/>
    <property type="project" value="InterPro"/>
</dbReference>
<dbReference type="CDD" id="cd08422">
    <property type="entry name" value="PBP2_CrgA_like"/>
    <property type="match status" value="1"/>
</dbReference>
<dbReference type="InterPro" id="IPR000847">
    <property type="entry name" value="LysR_HTH_N"/>
</dbReference>
<dbReference type="PROSITE" id="PS50931">
    <property type="entry name" value="HTH_LYSR"/>
    <property type="match status" value="1"/>
</dbReference>
<organism evidence="6 7">
    <name type="scientific">Aliivibrio logei</name>
    <name type="common">Vibrio logei</name>
    <dbReference type="NCBI Taxonomy" id="688"/>
    <lineage>
        <taxon>Bacteria</taxon>
        <taxon>Pseudomonadati</taxon>
        <taxon>Pseudomonadota</taxon>
        <taxon>Gammaproteobacteria</taxon>
        <taxon>Vibrionales</taxon>
        <taxon>Vibrionaceae</taxon>
        <taxon>Aliivibrio</taxon>
    </lineage>
</organism>
<dbReference type="FunFam" id="1.10.10.10:FF:000001">
    <property type="entry name" value="LysR family transcriptional regulator"/>
    <property type="match status" value="1"/>
</dbReference>
<protein>
    <submittedName>
        <fullName evidence="6">LysR family transcriptional regulator</fullName>
    </submittedName>
</protein>
<dbReference type="Gene3D" id="1.10.10.10">
    <property type="entry name" value="Winged helix-like DNA-binding domain superfamily/Winged helix DNA-binding domain"/>
    <property type="match status" value="1"/>
</dbReference>
<evidence type="ECO:0000256" key="1">
    <source>
        <dbReference type="ARBA" id="ARBA00009437"/>
    </source>
</evidence>
<evidence type="ECO:0000256" key="2">
    <source>
        <dbReference type="ARBA" id="ARBA00023015"/>
    </source>
</evidence>
<evidence type="ECO:0000313" key="6">
    <source>
        <dbReference type="EMBL" id="OCH21408.1"/>
    </source>
</evidence>
<dbReference type="OrthoDB" id="9786526at2"/>
<dbReference type="GO" id="GO:0006351">
    <property type="term" value="P:DNA-templated transcription"/>
    <property type="evidence" value="ECO:0007669"/>
    <property type="project" value="TreeGrafter"/>
</dbReference>